<feature type="binding site" evidence="10">
    <location>
        <position position="137"/>
    </location>
    <ligand>
        <name>Mg(2+)</name>
        <dbReference type="ChEBI" id="CHEBI:18420"/>
    </ligand>
</feature>
<feature type="site" description="Stabilizes the phosphoryl group" evidence="9">
    <location>
        <position position="54"/>
    </location>
</feature>
<evidence type="ECO:0000256" key="7">
    <source>
        <dbReference type="PIRNR" id="PIRNR004682"/>
    </source>
</evidence>
<dbReference type="GO" id="GO:0046872">
    <property type="term" value="F:metal ion binding"/>
    <property type="evidence" value="ECO:0007669"/>
    <property type="project" value="UniProtKB-KW"/>
</dbReference>
<feature type="site" description="Stabilizes the phosphoryl group" evidence="9">
    <location>
        <position position="111"/>
    </location>
</feature>
<dbReference type="GO" id="GO:0005975">
    <property type="term" value="P:carbohydrate metabolic process"/>
    <property type="evidence" value="ECO:0007669"/>
    <property type="project" value="InterPro"/>
</dbReference>
<feature type="active site" description="Proton donor" evidence="8">
    <location>
        <position position="14"/>
    </location>
</feature>
<feature type="active site" description="Nucleophile" evidence="8">
    <location>
        <position position="12"/>
    </location>
</feature>
<dbReference type="PIRSF" id="PIRSF004682">
    <property type="entry name" value="GmhB"/>
    <property type="match status" value="1"/>
</dbReference>
<keyword evidence="10" id="KW-0862">Zinc</keyword>
<dbReference type="Proteomes" id="UP000054596">
    <property type="component" value="Unassembled WGS sequence"/>
</dbReference>
<accession>A0A158ASN9</accession>
<evidence type="ECO:0000256" key="9">
    <source>
        <dbReference type="PIRSR" id="PIRSR004682-3"/>
    </source>
</evidence>
<evidence type="ECO:0000313" key="11">
    <source>
        <dbReference type="EMBL" id="SAK60047.1"/>
    </source>
</evidence>
<feature type="site" description="Stabilizes the phosphoryl group" evidence="9">
    <location>
        <position position="112"/>
    </location>
</feature>
<evidence type="ECO:0000256" key="8">
    <source>
        <dbReference type="PIRSR" id="PIRSR004682-1"/>
    </source>
</evidence>
<dbReference type="InterPro" id="IPR036412">
    <property type="entry name" value="HAD-like_sf"/>
</dbReference>
<gene>
    <name evidence="11" type="ORF">AWB82_02782</name>
</gene>
<dbReference type="Gene3D" id="3.40.50.1000">
    <property type="entry name" value="HAD superfamily/HAD-like"/>
    <property type="match status" value="1"/>
</dbReference>
<dbReference type="NCBIfam" id="TIGR01662">
    <property type="entry name" value="HAD-SF-IIIA"/>
    <property type="match status" value="1"/>
</dbReference>
<evidence type="ECO:0000256" key="10">
    <source>
        <dbReference type="PIRSR" id="PIRSR004682-4"/>
    </source>
</evidence>
<dbReference type="NCBIfam" id="TIGR01656">
    <property type="entry name" value="Histidinol-ppas"/>
    <property type="match status" value="1"/>
</dbReference>
<protein>
    <recommendedName>
        <fullName evidence="6 7">D,D-heptose 1,7-bisphosphate phosphatase</fullName>
        <ecNumber evidence="7">3.1.3.-</ecNumber>
    </recommendedName>
</protein>
<dbReference type="RefSeq" id="WP_086967892.1">
    <property type="nucleotide sequence ID" value="NZ_FCOJ02000016.1"/>
</dbReference>
<proteinExistence type="inferred from homology"/>
<organism evidence="11 12">
    <name type="scientific">Caballeronia glebae</name>
    <dbReference type="NCBI Taxonomy" id="1777143"/>
    <lineage>
        <taxon>Bacteria</taxon>
        <taxon>Pseudomonadati</taxon>
        <taxon>Pseudomonadota</taxon>
        <taxon>Betaproteobacteria</taxon>
        <taxon>Burkholderiales</taxon>
        <taxon>Burkholderiaceae</taxon>
        <taxon>Caballeronia</taxon>
    </lineage>
</organism>
<evidence type="ECO:0000256" key="6">
    <source>
        <dbReference type="ARBA" id="ARBA00031828"/>
    </source>
</evidence>
<evidence type="ECO:0000256" key="1">
    <source>
        <dbReference type="ARBA" id="ARBA00004496"/>
    </source>
</evidence>
<evidence type="ECO:0000256" key="4">
    <source>
        <dbReference type="ARBA" id="ARBA00022801"/>
    </source>
</evidence>
<evidence type="ECO:0000256" key="5">
    <source>
        <dbReference type="ARBA" id="ARBA00023277"/>
    </source>
</evidence>
<dbReference type="AlphaFoldDB" id="A0A158ASN9"/>
<dbReference type="InterPro" id="IPR004446">
    <property type="entry name" value="Heptose_bisP_phosphatase"/>
</dbReference>
<dbReference type="Pfam" id="PF13242">
    <property type="entry name" value="Hydrolase_like"/>
    <property type="match status" value="1"/>
</dbReference>
<feature type="binding site" evidence="10">
    <location>
        <position position="93"/>
    </location>
    <ligand>
        <name>Zn(2+)</name>
        <dbReference type="ChEBI" id="CHEBI:29105"/>
    </ligand>
</feature>
<dbReference type="OrthoDB" id="9781367at2"/>
<dbReference type="STRING" id="1777143.AWB82_02782"/>
<dbReference type="InterPro" id="IPR006549">
    <property type="entry name" value="HAD-SF_hydro_IIIA"/>
</dbReference>
<name>A0A158ASN9_9BURK</name>
<dbReference type="GO" id="GO:0005737">
    <property type="term" value="C:cytoplasm"/>
    <property type="evidence" value="ECO:0007669"/>
    <property type="project" value="UniProtKB-SubCell"/>
</dbReference>
<comment type="cofactor">
    <cofactor evidence="10">
        <name>Zn(2+)</name>
        <dbReference type="ChEBI" id="CHEBI:29105"/>
    </cofactor>
</comment>
<dbReference type="GO" id="GO:0016791">
    <property type="term" value="F:phosphatase activity"/>
    <property type="evidence" value="ECO:0007669"/>
    <property type="project" value="InterPro"/>
</dbReference>
<evidence type="ECO:0000256" key="2">
    <source>
        <dbReference type="ARBA" id="ARBA00022490"/>
    </source>
</evidence>
<comment type="subcellular location">
    <subcellularLocation>
        <location evidence="1 7">Cytoplasm</location>
    </subcellularLocation>
</comment>
<feature type="binding site" evidence="10">
    <location>
        <position position="95"/>
    </location>
    <ligand>
        <name>Zn(2+)</name>
        <dbReference type="ChEBI" id="CHEBI:29105"/>
    </ligand>
</feature>
<keyword evidence="3 10" id="KW-0479">Metal-binding</keyword>
<dbReference type="PANTHER" id="PTHR42891">
    <property type="entry name" value="D-GLYCERO-BETA-D-MANNO-HEPTOSE-1,7-BISPHOSPHATE 7-PHOSPHATASE"/>
    <property type="match status" value="1"/>
</dbReference>
<comment type="caution">
    <text evidence="11">The sequence shown here is derived from an EMBL/GenBank/DDBJ whole genome shotgun (WGS) entry which is preliminary data.</text>
</comment>
<dbReference type="CDD" id="cd07503">
    <property type="entry name" value="HAD_HisB-N"/>
    <property type="match status" value="1"/>
</dbReference>
<feature type="binding site" evidence="10">
    <location>
        <position position="110"/>
    </location>
    <ligand>
        <name>Zn(2+)</name>
        <dbReference type="ChEBI" id="CHEBI:29105"/>
    </ligand>
</feature>
<dbReference type="InterPro" id="IPR006543">
    <property type="entry name" value="Histidinol-phos"/>
</dbReference>
<evidence type="ECO:0000256" key="3">
    <source>
        <dbReference type="ARBA" id="ARBA00022723"/>
    </source>
</evidence>
<dbReference type="PANTHER" id="PTHR42891:SF1">
    <property type="entry name" value="D-GLYCERO-BETA-D-MANNO-HEPTOSE-1,7-BISPHOSPHATE 7-PHOSPHATASE"/>
    <property type="match status" value="1"/>
</dbReference>
<dbReference type="InterPro" id="IPR023214">
    <property type="entry name" value="HAD_sf"/>
</dbReference>
<keyword evidence="4 7" id="KW-0378">Hydrolase</keyword>
<keyword evidence="2 7" id="KW-0963">Cytoplasm</keyword>
<feature type="binding site" evidence="10">
    <location>
        <position position="108"/>
    </location>
    <ligand>
        <name>Zn(2+)</name>
        <dbReference type="ChEBI" id="CHEBI:29105"/>
    </ligand>
</feature>
<feature type="binding site" evidence="10">
    <location>
        <position position="14"/>
    </location>
    <ligand>
        <name>Mg(2+)</name>
        <dbReference type="ChEBI" id="CHEBI:18420"/>
    </ligand>
</feature>
<sequence>MTPTLRPAIFIDKDGTLLDDVPWNVDPVKMRLASGALDALRLFAWLELPIFVISNQSGIALGKFERRALDQVEARLHELAAEAGASLAGIYWCPHHPQGVVPELTRVCECRKPAPGLILRAAREHRLDLSQSWFIGDILDDVEAGHRAGCRSVLIDNGNETEWLRGEGREPDIVAKDMYEAAIAVVNAECPA</sequence>
<reference evidence="11" key="1">
    <citation type="submission" date="2016-01" db="EMBL/GenBank/DDBJ databases">
        <authorList>
            <person name="Peeters C."/>
        </authorList>
    </citation>
    <scope>NUCLEOTIDE SEQUENCE [LARGE SCALE GENOMIC DNA]</scope>
    <source>
        <strain evidence="11">LMG 29325</strain>
    </source>
</reference>
<keyword evidence="12" id="KW-1185">Reference proteome</keyword>
<dbReference type="EC" id="3.1.3.-" evidence="7"/>
<dbReference type="SUPFAM" id="SSF56784">
    <property type="entry name" value="HAD-like"/>
    <property type="match status" value="1"/>
</dbReference>
<evidence type="ECO:0000313" key="12">
    <source>
        <dbReference type="Proteomes" id="UP000054596"/>
    </source>
</evidence>
<keyword evidence="5 7" id="KW-0119">Carbohydrate metabolism</keyword>
<feature type="binding site" evidence="10">
    <location>
        <position position="12"/>
    </location>
    <ligand>
        <name>Mg(2+)</name>
        <dbReference type="ChEBI" id="CHEBI:18420"/>
    </ligand>
</feature>
<comment type="cofactor">
    <cofactor evidence="10">
        <name>Mg(2+)</name>
        <dbReference type="ChEBI" id="CHEBI:18420"/>
    </cofactor>
</comment>
<keyword evidence="10" id="KW-0460">Magnesium</keyword>
<dbReference type="EMBL" id="FCOJ02000016">
    <property type="protein sequence ID" value="SAK60047.1"/>
    <property type="molecule type" value="Genomic_DNA"/>
</dbReference>
<comment type="similarity">
    <text evidence="7">Belongs to the gmhB family.</text>
</comment>